<dbReference type="InterPro" id="IPR002035">
    <property type="entry name" value="VWF_A"/>
</dbReference>
<dbReference type="SUPFAM" id="SSF53300">
    <property type="entry name" value="vWA-like"/>
    <property type="match status" value="1"/>
</dbReference>
<dbReference type="InterPro" id="IPR036465">
    <property type="entry name" value="vWFA_dom_sf"/>
</dbReference>
<feature type="domain" description="VWFA" evidence="1">
    <location>
        <begin position="4"/>
        <end position="147"/>
    </location>
</feature>
<proteinExistence type="predicted"/>
<comment type="caution">
    <text evidence="2">The sequence shown here is derived from an EMBL/GenBank/DDBJ whole genome shotgun (WGS) entry which is preliminary data.</text>
</comment>
<evidence type="ECO:0000313" key="2">
    <source>
        <dbReference type="EMBL" id="CAH3022622.1"/>
    </source>
</evidence>
<evidence type="ECO:0000313" key="3">
    <source>
        <dbReference type="Proteomes" id="UP001159427"/>
    </source>
</evidence>
<keyword evidence="3" id="KW-1185">Reference proteome</keyword>
<dbReference type="PROSITE" id="PS50234">
    <property type="entry name" value="VWFA"/>
    <property type="match status" value="1"/>
</dbReference>
<reference evidence="2 3" key="1">
    <citation type="submission" date="2022-05" db="EMBL/GenBank/DDBJ databases">
        <authorList>
            <consortium name="Genoscope - CEA"/>
            <person name="William W."/>
        </authorList>
    </citation>
    <scope>NUCLEOTIDE SEQUENCE [LARGE SCALE GENOMIC DNA]</scope>
</reference>
<protein>
    <recommendedName>
        <fullName evidence="1">VWFA domain-containing protein</fullName>
    </recommendedName>
</protein>
<name>A0ABN8M2I6_9CNID</name>
<dbReference type="Proteomes" id="UP001159427">
    <property type="component" value="Unassembled WGS sequence"/>
</dbReference>
<evidence type="ECO:0000259" key="1">
    <source>
        <dbReference type="PROSITE" id="PS50234"/>
    </source>
</evidence>
<dbReference type="Pfam" id="PF13519">
    <property type="entry name" value="VWA_2"/>
    <property type="match status" value="1"/>
</dbReference>
<gene>
    <name evidence="2" type="ORF">PEVE_00016217</name>
</gene>
<dbReference type="CDD" id="cd00198">
    <property type="entry name" value="vWFA"/>
    <property type="match status" value="1"/>
</dbReference>
<accession>A0ABN8M2I6</accession>
<dbReference type="Gene3D" id="3.40.50.410">
    <property type="entry name" value="von Willebrand factor, type A domain"/>
    <property type="match status" value="1"/>
</dbReference>
<organism evidence="2 3">
    <name type="scientific">Porites evermanni</name>
    <dbReference type="NCBI Taxonomy" id="104178"/>
    <lineage>
        <taxon>Eukaryota</taxon>
        <taxon>Metazoa</taxon>
        <taxon>Cnidaria</taxon>
        <taxon>Anthozoa</taxon>
        <taxon>Hexacorallia</taxon>
        <taxon>Scleractinia</taxon>
        <taxon>Fungiina</taxon>
        <taxon>Poritidae</taxon>
        <taxon>Porites</taxon>
    </lineage>
</organism>
<dbReference type="EMBL" id="CALNXI010000227">
    <property type="protein sequence ID" value="CAH3022622.1"/>
    <property type="molecule type" value="Genomic_DNA"/>
</dbReference>
<sequence>MPLDTVLCLDTSSSMGFNEGMSQLKAAASKFLDGVEDTARQAGLKENVAIVVFGAKTQVLHRLSTDYFNIRRSIAGLTANGVTPMKDGLMMALKEIVSNGGVVNVNGRKLCPRIILMTDGKPTNENGSETEQALKEVLVAAVLFGAR</sequence>